<comment type="similarity">
    <text evidence="2">Belongs to the GST superfamily. Mu family.</text>
</comment>
<sequence>MSEQPKPILAYWDVRCLAEPIRLMLEYCGVEFVDKRYPTGDAPMYARPEWKRDKEGLGFDFPNVPYYICGDFKLTESWAIMKHIGRKYGLLPITAIQSTRCDMLEGCIEDFRNRFIYMCYTTNKEDFEAAKQIYLPRLPEDLKKFERFLGSNEWLAGDKLTYVDFAFCEALDSIQLFKPNFLVGFDKLKQYLERFFSLKAVADYRSSDRFQKLPLHKFVDKRYPTGDAPMYARPEWKRDKEGLGFDFPNVPYYICGDFKLTESWAIMKHIGRKYGLLPITAIQSTRCDMLEGCIEDFRNRFIYMCYTTNKEDFEAAKQIYLPRLPEDLKKFERFLGSNEWLAGDKLTYVDFAFCEALDSIQLFKPNFLVGFDKLKQYLERFFSLKAVADYRSSDRFQKLPLHSKYYFWGGSKELQETF</sequence>
<dbReference type="PROSITE" id="PS50405">
    <property type="entry name" value="GST_CTER"/>
    <property type="match status" value="2"/>
</dbReference>
<dbReference type="SFLD" id="SFLDG00363">
    <property type="entry name" value="AMPS_(cytGST):_Alpha-__Mu-__Pi"/>
    <property type="match status" value="1"/>
</dbReference>
<evidence type="ECO:0000259" key="7">
    <source>
        <dbReference type="PROSITE" id="PS50405"/>
    </source>
</evidence>
<dbReference type="CDD" id="cd03075">
    <property type="entry name" value="GST_N_Mu"/>
    <property type="match status" value="1"/>
</dbReference>
<evidence type="ECO:0000256" key="2">
    <source>
        <dbReference type="ARBA" id="ARBA00005861"/>
    </source>
</evidence>
<comment type="catalytic activity">
    <reaction evidence="5">
        <text>RX + glutathione = an S-substituted glutathione + a halide anion + H(+)</text>
        <dbReference type="Rhea" id="RHEA:16437"/>
        <dbReference type="ChEBI" id="CHEBI:15378"/>
        <dbReference type="ChEBI" id="CHEBI:16042"/>
        <dbReference type="ChEBI" id="CHEBI:17792"/>
        <dbReference type="ChEBI" id="CHEBI:57925"/>
        <dbReference type="ChEBI" id="CHEBI:90779"/>
        <dbReference type="EC" id="2.5.1.18"/>
    </reaction>
</comment>
<dbReference type="EMBL" id="CAWYQH010000097">
    <property type="protein sequence ID" value="CAK8684109.1"/>
    <property type="molecule type" value="Genomic_DNA"/>
</dbReference>
<dbReference type="InterPro" id="IPR010987">
    <property type="entry name" value="Glutathione-S-Trfase_C-like"/>
</dbReference>
<evidence type="ECO:0000256" key="3">
    <source>
        <dbReference type="ARBA" id="ARBA00012452"/>
    </source>
</evidence>
<dbReference type="PRINTS" id="PR01267">
    <property type="entry name" value="GSTRNSFRASEM"/>
</dbReference>
<accession>A0ABP0FZY6</accession>
<dbReference type="Pfam" id="PF14497">
    <property type="entry name" value="GST_C_3"/>
    <property type="match status" value="2"/>
</dbReference>
<dbReference type="EC" id="2.5.1.18" evidence="3"/>
<dbReference type="Gene3D" id="1.20.1050.10">
    <property type="match status" value="2"/>
</dbReference>
<dbReference type="InterPro" id="IPR036282">
    <property type="entry name" value="Glutathione-S-Trfase_C_sf"/>
</dbReference>
<gene>
    <name evidence="8" type="ORF">CVLEPA_LOCUS15112</name>
</gene>
<evidence type="ECO:0000313" key="9">
    <source>
        <dbReference type="Proteomes" id="UP001642483"/>
    </source>
</evidence>
<feature type="domain" description="GST N-terminal" evidence="6">
    <location>
        <begin position="5"/>
        <end position="92"/>
    </location>
</feature>
<dbReference type="PANTHER" id="PTHR11571">
    <property type="entry name" value="GLUTATHIONE S-TRANSFERASE"/>
    <property type="match status" value="1"/>
</dbReference>
<dbReference type="Gene3D" id="3.40.30.10">
    <property type="entry name" value="Glutaredoxin"/>
    <property type="match status" value="2"/>
</dbReference>
<evidence type="ECO:0000313" key="8">
    <source>
        <dbReference type="EMBL" id="CAK8684109.1"/>
    </source>
</evidence>
<dbReference type="SUPFAM" id="SSF47616">
    <property type="entry name" value="GST C-terminal domain-like"/>
    <property type="match status" value="2"/>
</dbReference>
<comment type="caution">
    <text evidence="8">The sequence shown here is derived from an EMBL/GenBank/DDBJ whole genome shotgun (WGS) entry which is preliminary data.</text>
</comment>
<proteinExistence type="inferred from homology"/>
<organism evidence="8 9">
    <name type="scientific">Clavelina lepadiformis</name>
    <name type="common">Light-bulb sea squirt</name>
    <name type="synonym">Ascidia lepadiformis</name>
    <dbReference type="NCBI Taxonomy" id="159417"/>
    <lineage>
        <taxon>Eukaryota</taxon>
        <taxon>Metazoa</taxon>
        <taxon>Chordata</taxon>
        <taxon>Tunicata</taxon>
        <taxon>Ascidiacea</taxon>
        <taxon>Aplousobranchia</taxon>
        <taxon>Clavelinidae</taxon>
        <taxon>Clavelina</taxon>
    </lineage>
</organism>
<dbReference type="InterPro" id="IPR003081">
    <property type="entry name" value="GST_mu"/>
</dbReference>
<dbReference type="PANTHER" id="PTHR11571:SF222">
    <property type="entry name" value="GLUTATHIONE TRANSFERASE"/>
    <property type="match status" value="1"/>
</dbReference>
<dbReference type="SUPFAM" id="SSF52833">
    <property type="entry name" value="Thioredoxin-like"/>
    <property type="match status" value="2"/>
</dbReference>
<comment type="function">
    <text evidence="1">Conjugation of reduced glutathione to a wide number of exogenous and endogenous hydrophobic electrophiles.</text>
</comment>
<evidence type="ECO:0000259" key="6">
    <source>
        <dbReference type="PROSITE" id="PS50404"/>
    </source>
</evidence>
<dbReference type="InterPro" id="IPR004046">
    <property type="entry name" value="GST_C"/>
</dbReference>
<dbReference type="SFLD" id="SFLDG01205">
    <property type="entry name" value="AMPS.1"/>
    <property type="match status" value="1"/>
</dbReference>
<reference evidence="8 9" key="1">
    <citation type="submission" date="2024-02" db="EMBL/GenBank/DDBJ databases">
        <authorList>
            <person name="Daric V."/>
            <person name="Darras S."/>
        </authorList>
    </citation>
    <scope>NUCLEOTIDE SEQUENCE [LARGE SCALE GENOMIC DNA]</scope>
</reference>
<evidence type="ECO:0000256" key="5">
    <source>
        <dbReference type="ARBA" id="ARBA00047960"/>
    </source>
</evidence>
<name>A0ABP0FZY6_CLALP</name>
<dbReference type="InterPro" id="IPR050213">
    <property type="entry name" value="GST_superfamily"/>
</dbReference>
<evidence type="ECO:0000256" key="1">
    <source>
        <dbReference type="ARBA" id="ARBA00003701"/>
    </source>
</evidence>
<keyword evidence="4" id="KW-0808">Transferase</keyword>
<dbReference type="InterPro" id="IPR040079">
    <property type="entry name" value="Glutathione_S-Trfase"/>
</dbReference>
<evidence type="ECO:0000256" key="4">
    <source>
        <dbReference type="ARBA" id="ARBA00022679"/>
    </source>
</evidence>
<feature type="domain" description="GST C-terminal" evidence="7">
    <location>
        <begin position="94"/>
        <end position="215"/>
    </location>
</feature>
<dbReference type="PROSITE" id="PS50404">
    <property type="entry name" value="GST_NTER"/>
    <property type="match status" value="2"/>
</dbReference>
<dbReference type="InterPro" id="IPR036249">
    <property type="entry name" value="Thioredoxin-like_sf"/>
</dbReference>
<feature type="domain" description="GST N-terminal" evidence="6">
    <location>
        <begin position="179"/>
        <end position="278"/>
    </location>
</feature>
<keyword evidence="9" id="KW-1185">Reference proteome</keyword>
<protein>
    <recommendedName>
        <fullName evidence="3">glutathione transferase</fullName>
        <ecNumber evidence="3">2.5.1.18</ecNumber>
    </recommendedName>
</protein>
<dbReference type="Proteomes" id="UP001642483">
    <property type="component" value="Unassembled WGS sequence"/>
</dbReference>
<dbReference type="Pfam" id="PF02798">
    <property type="entry name" value="GST_N"/>
    <property type="match status" value="2"/>
</dbReference>
<feature type="domain" description="GST C-terminal" evidence="7">
    <location>
        <begin position="280"/>
        <end position="401"/>
    </location>
</feature>
<dbReference type="SFLD" id="SFLDS00019">
    <property type="entry name" value="Glutathione_Transferase_(cytos"/>
    <property type="match status" value="2"/>
</dbReference>
<dbReference type="InterPro" id="IPR004045">
    <property type="entry name" value="Glutathione_S-Trfase_N"/>
</dbReference>